<protein>
    <recommendedName>
        <fullName evidence="8">SET domain-containing protein</fullName>
    </recommendedName>
</protein>
<keyword evidence="10" id="KW-1185">Reference proteome</keyword>
<dbReference type="SMART" id="SM00317">
    <property type="entry name" value="SET"/>
    <property type="match status" value="1"/>
</dbReference>
<organism evidence="9 10">
    <name type="scientific">Tuber borchii</name>
    <name type="common">White truffle</name>
    <dbReference type="NCBI Taxonomy" id="42251"/>
    <lineage>
        <taxon>Eukaryota</taxon>
        <taxon>Fungi</taxon>
        <taxon>Dikarya</taxon>
        <taxon>Ascomycota</taxon>
        <taxon>Pezizomycotina</taxon>
        <taxon>Pezizomycetes</taxon>
        <taxon>Pezizales</taxon>
        <taxon>Tuberaceae</taxon>
        <taxon>Tuber</taxon>
    </lineage>
</organism>
<keyword evidence="7" id="KW-0539">Nucleus</keyword>
<accession>A0A2T7A3G1</accession>
<evidence type="ECO:0000256" key="3">
    <source>
        <dbReference type="ARBA" id="ARBA00022454"/>
    </source>
</evidence>
<dbReference type="PROSITE" id="PS50280">
    <property type="entry name" value="SET"/>
    <property type="match status" value="1"/>
</dbReference>
<evidence type="ECO:0000259" key="8">
    <source>
        <dbReference type="PROSITE" id="PS50280"/>
    </source>
</evidence>
<dbReference type="GO" id="GO:0005634">
    <property type="term" value="C:nucleus"/>
    <property type="evidence" value="ECO:0007669"/>
    <property type="project" value="UniProtKB-SubCell"/>
</dbReference>
<gene>
    <name evidence="9" type="ORF">B9Z19DRAFT_1190501</name>
</gene>
<dbReference type="GO" id="GO:0005694">
    <property type="term" value="C:chromosome"/>
    <property type="evidence" value="ECO:0007669"/>
    <property type="project" value="UniProtKB-SubCell"/>
</dbReference>
<dbReference type="SUPFAM" id="SSF82199">
    <property type="entry name" value="SET domain"/>
    <property type="match status" value="1"/>
</dbReference>
<dbReference type="Proteomes" id="UP000244722">
    <property type="component" value="Unassembled WGS sequence"/>
</dbReference>
<dbReference type="InterPro" id="IPR001214">
    <property type="entry name" value="SET_dom"/>
</dbReference>
<evidence type="ECO:0000256" key="2">
    <source>
        <dbReference type="ARBA" id="ARBA00004286"/>
    </source>
</evidence>
<keyword evidence="4" id="KW-0489">Methyltransferase</keyword>
<dbReference type="STRING" id="42251.A0A2T7A3G1"/>
<evidence type="ECO:0000256" key="7">
    <source>
        <dbReference type="ARBA" id="ARBA00023242"/>
    </source>
</evidence>
<comment type="caution">
    <text evidence="9">The sequence shown here is derived from an EMBL/GenBank/DDBJ whole genome shotgun (WGS) entry which is preliminary data.</text>
</comment>
<evidence type="ECO:0000256" key="5">
    <source>
        <dbReference type="ARBA" id="ARBA00022679"/>
    </source>
</evidence>
<sequence length="470" mass="52518">MTFGENSIFPAAISGVASRKRKYDPTNSTKERKRRAMSSMTDTMEVIYRDIFDLVNYTAPDPATAPPLRHIEQQPQGISETFTALTDLLLQDMNDSAHKTVVSELAGAYWTSVHATGFNFQAVAGADTPTRSDSEAVISGNHERAGMLMSRFIGTTDPQARYHSAFTLAVVWSRYWRLAQECGWKTVAVLLHSSRFRDFSRAANLTRWGELVKLIKANVMSIQLLGSFNTGWYKAFSDAIPDADQVLTDQERIGYDGHYHHWRVPSDPNAKVAERHSTSFEVGDYTRIGNNGKAFARDPRLKRGAFEISQPCGACGKTSGECHCNLENWSPARIELVGTVGRGTGVRALQSFKAGEIIGEYIGELISNRASEEDSDDLYVLWGHKNAHERDSYSTTSNHYGNWTRFVNHSCEANCVIEHVARRGKMLSVYRITKDIAMFEEVTTSYGEGYFLGRGLKCLCGAEKHLHPLM</sequence>
<evidence type="ECO:0000256" key="6">
    <source>
        <dbReference type="ARBA" id="ARBA00022691"/>
    </source>
</evidence>
<dbReference type="InterPro" id="IPR050777">
    <property type="entry name" value="SET2_Histone-Lys_MeTrsfase"/>
</dbReference>
<keyword evidence="6" id="KW-0949">S-adenosyl-L-methionine</keyword>
<keyword evidence="3" id="KW-0158">Chromosome</keyword>
<keyword evidence="5" id="KW-0808">Transferase</keyword>
<comment type="subcellular location">
    <subcellularLocation>
        <location evidence="2">Chromosome</location>
    </subcellularLocation>
    <subcellularLocation>
        <location evidence="1">Nucleus</location>
    </subcellularLocation>
</comment>
<reference evidence="9 10" key="1">
    <citation type="submission" date="2017-04" db="EMBL/GenBank/DDBJ databases">
        <title>Draft genome sequence of Tuber borchii Vittad., a whitish edible truffle.</title>
        <authorList>
            <consortium name="DOE Joint Genome Institute"/>
            <person name="Murat C."/>
            <person name="Kuo A."/>
            <person name="Barry K.W."/>
            <person name="Clum A."/>
            <person name="Dockter R.B."/>
            <person name="Fauchery L."/>
            <person name="Iotti M."/>
            <person name="Kohler A."/>
            <person name="Labutti K."/>
            <person name="Lindquist E.A."/>
            <person name="Lipzen A."/>
            <person name="Ohm R.A."/>
            <person name="Wang M."/>
            <person name="Grigoriev I.V."/>
            <person name="Zambonelli A."/>
            <person name="Martin F.M."/>
        </authorList>
    </citation>
    <scope>NUCLEOTIDE SEQUENCE [LARGE SCALE GENOMIC DNA]</scope>
    <source>
        <strain evidence="9 10">Tbo3840</strain>
    </source>
</reference>
<evidence type="ECO:0000313" key="9">
    <source>
        <dbReference type="EMBL" id="PUU82254.1"/>
    </source>
</evidence>
<dbReference type="OrthoDB" id="308383at2759"/>
<evidence type="ECO:0000256" key="4">
    <source>
        <dbReference type="ARBA" id="ARBA00022603"/>
    </source>
</evidence>
<dbReference type="EMBL" id="NESQ01000031">
    <property type="protein sequence ID" value="PUU82254.1"/>
    <property type="molecule type" value="Genomic_DNA"/>
</dbReference>
<evidence type="ECO:0000256" key="1">
    <source>
        <dbReference type="ARBA" id="ARBA00004123"/>
    </source>
</evidence>
<dbReference type="GO" id="GO:0008168">
    <property type="term" value="F:methyltransferase activity"/>
    <property type="evidence" value="ECO:0007669"/>
    <property type="project" value="UniProtKB-KW"/>
</dbReference>
<feature type="domain" description="SET" evidence="8">
    <location>
        <begin position="327"/>
        <end position="447"/>
    </location>
</feature>
<proteinExistence type="predicted"/>
<dbReference type="PANTHER" id="PTHR22884">
    <property type="entry name" value="SET DOMAIN PROTEINS"/>
    <property type="match status" value="1"/>
</dbReference>
<dbReference type="InterPro" id="IPR046341">
    <property type="entry name" value="SET_dom_sf"/>
</dbReference>
<dbReference type="Gene3D" id="2.170.270.10">
    <property type="entry name" value="SET domain"/>
    <property type="match status" value="1"/>
</dbReference>
<dbReference type="Pfam" id="PF00856">
    <property type="entry name" value="SET"/>
    <property type="match status" value="1"/>
</dbReference>
<dbReference type="GO" id="GO:0032259">
    <property type="term" value="P:methylation"/>
    <property type="evidence" value="ECO:0007669"/>
    <property type="project" value="UniProtKB-KW"/>
</dbReference>
<dbReference type="AlphaFoldDB" id="A0A2T7A3G1"/>
<name>A0A2T7A3G1_TUBBO</name>
<evidence type="ECO:0000313" key="10">
    <source>
        <dbReference type="Proteomes" id="UP000244722"/>
    </source>
</evidence>